<accession>A0A419A4J8</accession>
<proteinExistence type="predicted"/>
<keyword evidence="2" id="KW-1185">Reference proteome</keyword>
<gene>
    <name evidence="1" type="ORF">D3P05_14945</name>
</gene>
<evidence type="ECO:0000313" key="2">
    <source>
        <dbReference type="Proteomes" id="UP000283587"/>
    </source>
</evidence>
<dbReference type="EMBL" id="QZEW01000066">
    <property type="protein sequence ID" value="RJL09439.1"/>
    <property type="molecule type" value="Genomic_DNA"/>
</dbReference>
<protein>
    <submittedName>
        <fullName evidence="1">Uncharacterized protein</fullName>
    </submittedName>
</protein>
<organism evidence="1 2">
    <name type="scientific">Paracoccus siganidrum</name>
    <dbReference type="NCBI Taxonomy" id="1276757"/>
    <lineage>
        <taxon>Bacteria</taxon>
        <taxon>Pseudomonadati</taxon>
        <taxon>Pseudomonadota</taxon>
        <taxon>Alphaproteobacteria</taxon>
        <taxon>Rhodobacterales</taxon>
        <taxon>Paracoccaceae</taxon>
        <taxon>Paracoccus</taxon>
    </lineage>
</organism>
<evidence type="ECO:0000313" key="1">
    <source>
        <dbReference type="EMBL" id="RJL09439.1"/>
    </source>
</evidence>
<name>A0A419A4J8_9RHOB</name>
<dbReference type="RefSeq" id="WP_119899022.1">
    <property type="nucleotide sequence ID" value="NZ_QNRC01000005.1"/>
</dbReference>
<reference evidence="2" key="1">
    <citation type="submission" date="2018-09" db="EMBL/GenBank/DDBJ databases">
        <title>Paracoccus onubensis nov. sp. a moderate halophilic bacterium isolated from Gruta de las Maravillas (Aracena, Spain).</title>
        <authorList>
            <person name="Jurado V."/>
            <person name="Gutierrez-Patricio S."/>
            <person name="Gonzalez-Pimentel J.L."/>
            <person name="Miller A.Z."/>
            <person name="Laiz L."/>
            <person name="Saiz-Jimenez C."/>
        </authorList>
    </citation>
    <scope>NUCLEOTIDE SEQUENCE [LARGE SCALE GENOMIC DNA]</scope>
    <source>
        <strain evidence="2">DSM 26381</strain>
    </source>
</reference>
<dbReference type="Proteomes" id="UP000283587">
    <property type="component" value="Unassembled WGS sequence"/>
</dbReference>
<comment type="caution">
    <text evidence="1">The sequence shown here is derived from an EMBL/GenBank/DDBJ whole genome shotgun (WGS) entry which is preliminary data.</text>
</comment>
<sequence length="150" mass="16979">MIGRVMGWENAEVHGWALSSDNVFEEDMAKVRRLRKRQADYLNSLPTDPKVAISAARRLLHPGGAEFPDGFEEAMRLAWALVPMIEKLETERPAAEREAAIWIAQRVAEAIEVASERLEQIAEILDGPDRVERAARITELSCRRAKEDDE</sequence>
<dbReference type="AlphaFoldDB" id="A0A419A4J8"/>
<dbReference type="OrthoDB" id="7857348at2"/>